<dbReference type="Pfam" id="PF06799">
    <property type="entry name" value="CGLD27-like"/>
    <property type="match status" value="1"/>
</dbReference>
<dbReference type="InterPro" id="IPR009631">
    <property type="entry name" value="CGLD27-like"/>
</dbReference>
<sequence>MRETSIAQCPVPDEQQPLNEYEQLKESCFFGWATRDRQDYATKIALIWGCSCALCFPIAAASFAPSKHLGECVLCTAGGGNLFLSLALLRLYLGWRYVRDRLWSPTIFYEESGWYDGQAWTKTPELLARDRLVVNYQLRPILTRLSRSLGAIALSCIVGATLWAFL</sequence>
<gene>
    <name evidence="2" type="ORF">HCG48_10915</name>
</gene>
<dbReference type="AlphaFoldDB" id="A0A6H1TY13"/>
<evidence type="ECO:0000256" key="1">
    <source>
        <dbReference type="SAM" id="Phobius"/>
    </source>
</evidence>
<dbReference type="PANTHER" id="PTHR34214">
    <property type="match status" value="1"/>
</dbReference>
<organism evidence="2 3">
    <name type="scientific">Oxynema aestuarii AP17</name>
    <dbReference type="NCBI Taxonomy" id="2064643"/>
    <lineage>
        <taxon>Bacteria</taxon>
        <taxon>Bacillati</taxon>
        <taxon>Cyanobacteriota</taxon>
        <taxon>Cyanophyceae</taxon>
        <taxon>Oscillatoriophycideae</taxon>
        <taxon>Oscillatoriales</taxon>
        <taxon>Oscillatoriaceae</taxon>
        <taxon>Oxynema</taxon>
        <taxon>Oxynema aestuarii</taxon>
    </lineage>
</organism>
<proteinExistence type="predicted"/>
<keyword evidence="1" id="KW-0812">Transmembrane</keyword>
<evidence type="ECO:0000313" key="3">
    <source>
        <dbReference type="Proteomes" id="UP000500857"/>
    </source>
</evidence>
<feature type="transmembrane region" description="Helical" evidence="1">
    <location>
        <begin position="76"/>
        <end position="93"/>
    </location>
</feature>
<feature type="transmembrane region" description="Helical" evidence="1">
    <location>
        <begin position="44"/>
        <end position="64"/>
    </location>
</feature>
<reference evidence="2 3" key="1">
    <citation type="submission" date="2020-04" db="EMBL/GenBank/DDBJ databases">
        <authorList>
            <person name="Basu S."/>
            <person name="Maruthanayagam V."/>
            <person name="Chakraborty S."/>
            <person name="Pramanik A."/>
            <person name="Mukherjee J."/>
            <person name="Brink B."/>
        </authorList>
    </citation>
    <scope>NUCLEOTIDE SEQUENCE [LARGE SCALE GENOMIC DNA]</scope>
    <source>
        <strain evidence="2 3">AP17</strain>
    </source>
</reference>
<dbReference type="EMBL" id="CP051167">
    <property type="protein sequence ID" value="QIZ71037.1"/>
    <property type="molecule type" value="Genomic_DNA"/>
</dbReference>
<feature type="transmembrane region" description="Helical" evidence="1">
    <location>
        <begin position="148"/>
        <end position="165"/>
    </location>
</feature>
<evidence type="ECO:0000313" key="2">
    <source>
        <dbReference type="EMBL" id="QIZ71037.1"/>
    </source>
</evidence>
<keyword evidence="1" id="KW-1133">Transmembrane helix</keyword>
<protein>
    <submittedName>
        <fullName evidence="2">CGLD27 family protein</fullName>
    </submittedName>
</protein>
<keyword evidence="3" id="KW-1185">Reference proteome</keyword>
<dbReference type="PANTHER" id="PTHR34214:SF3">
    <property type="entry name" value="PROTEIN CONSERVED IN THE GREEN LINEAGE AND DIATOMS 27, CHLOROPLASTIC"/>
    <property type="match status" value="1"/>
</dbReference>
<dbReference type="RefSeq" id="WP_168569192.1">
    <property type="nucleotide sequence ID" value="NZ_CP051167.1"/>
</dbReference>
<dbReference type="Proteomes" id="UP000500857">
    <property type="component" value="Chromosome"/>
</dbReference>
<dbReference type="KEGG" id="oxy:HCG48_10915"/>
<keyword evidence="1" id="KW-0472">Membrane</keyword>
<accession>A0A6H1TY13</accession>
<name>A0A6H1TY13_9CYAN</name>